<organism evidence="3 4">
    <name type="scientific">Hyalella azteca</name>
    <name type="common">Amphipod</name>
    <dbReference type="NCBI Taxonomy" id="294128"/>
    <lineage>
        <taxon>Eukaryota</taxon>
        <taxon>Metazoa</taxon>
        <taxon>Ecdysozoa</taxon>
        <taxon>Arthropoda</taxon>
        <taxon>Crustacea</taxon>
        <taxon>Multicrustacea</taxon>
        <taxon>Malacostraca</taxon>
        <taxon>Eumalacostraca</taxon>
        <taxon>Peracarida</taxon>
        <taxon>Amphipoda</taxon>
        <taxon>Senticaudata</taxon>
        <taxon>Talitrida</taxon>
        <taxon>Talitroidea</taxon>
        <taxon>Hyalellidae</taxon>
        <taxon>Hyalella</taxon>
    </lineage>
</organism>
<dbReference type="Proteomes" id="UP000694843">
    <property type="component" value="Unplaced"/>
</dbReference>
<reference evidence="4" key="1">
    <citation type="submission" date="2025-08" db="UniProtKB">
        <authorList>
            <consortium name="RefSeq"/>
        </authorList>
    </citation>
    <scope>IDENTIFICATION</scope>
    <source>
        <tissue evidence="4">Whole organism</tissue>
    </source>
</reference>
<keyword evidence="2" id="KW-0732">Signal</keyword>
<feature type="compositionally biased region" description="Basic and acidic residues" evidence="1">
    <location>
        <begin position="252"/>
        <end position="263"/>
    </location>
</feature>
<dbReference type="AlphaFoldDB" id="A0A8B7N4N6"/>
<proteinExistence type="predicted"/>
<sequence length="553" mass="62830">MTLLMTIVGVAAIASTCAATSPLFKPPVLTLIAGDMLPQSSDFQQETTKNHTIEARQISNTPETLQRKPAMVPEIWKTLFHQDIWETLSANEIWRMVRSDPSWKSVSSDVIWMALKNDPEWRDLSLDEIVSFVTQDLSLNQSDLNSLRRLLKNFSDRVGARQEKYPESEDLPSPNLESRNAFLPSNKSPEYVRNKLGSNRPQSRILPPGRQEDHENSQSIYFGSSEEDDTIFTGSDDLRSSQARNPGPTKMTYEHPLEDDYLTHPKLPPASPDVSSDTRKNFMNYADTAPMTPNTFGSSNVRTHNLYIDVVPHKNQDYTQPEEDSQEDHHPEVARRPPPSSAFDPTISRQSGTNRNFEEPNGQLYNPYPNIKPPSAAFDHESSDGHLPNQYYSQNPVAPASSAGLHQDFSQDSPRKPAQLWYDHRSDYDHSPQKDEYPVDDFTKYPRRGSQGRGAEIAASRQLRNHPEHRTEDDFHQGNDHDTDQSELRFAISMNPDENKSRFAVETKPKVANPHVQQFQDFHDFDSEPQEEPTARGDPVKLGQTLQPAEHSY</sequence>
<evidence type="ECO:0000256" key="2">
    <source>
        <dbReference type="SAM" id="SignalP"/>
    </source>
</evidence>
<dbReference type="RefSeq" id="XP_018008822.1">
    <property type="nucleotide sequence ID" value="XM_018153333.1"/>
</dbReference>
<dbReference type="GeneID" id="108666455"/>
<accession>A0A8B7N4N6</accession>
<evidence type="ECO:0000256" key="1">
    <source>
        <dbReference type="SAM" id="MobiDB-lite"/>
    </source>
</evidence>
<evidence type="ECO:0000313" key="4">
    <source>
        <dbReference type="RefSeq" id="XP_018008822.1"/>
    </source>
</evidence>
<feature type="signal peptide" evidence="2">
    <location>
        <begin position="1"/>
        <end position="19"/>
    </location>
</feature>
<feature type="compositionally biased region" description="Basic and acidic residues" evidence="1">
    <location>
        <begin position="422"/>
        <end position="444"/>
    </location>
</feature>
<name>A0A8B7N4N6_HYAAZ</name>
<feature type="chain" id="PRO_5034725582" evidence="2">
    <location>
        <begin position="20"/>
        <end position="553"/>
    </location>
</feature>
<keyword evidence="3" id="KW-1185">Reference proteome</keyword>
<feature type="compositionally biased region" description="Basic and acidic residues" evidence="1">
    <location>
        <begin position="465"/>
        <end position="483"/>
    </location>
</feature>
<protein>
    <submittedName>
        <fullName evidence="4">Uncharacterized protein LOC108666455</fullName>
    </submittedName>
</protein>
<dbReference type="KEGG" id="hazt:108666455"/>
<feature type="region of interest" description="Disordered" evidence="1">
    <location>
        <begin position="515"/>
        <end position="553"/>
    </location>
</feature>
<feature type="region of interest" description="Disordered" evidence="1">
    <location>
        <begin position="317"/>
        <end position="483"/>
    </location>
</feature>
<feature type="compositionally biased region" description="Polar residues" evidence="1">
    <location>
        <begin position="175"/>
        <end position="188"/>
    </location>
</feature>
<feature type="region of interest" description="Disordered" evidence="1">
    <location>
        <begin position="159"/>
        <end position="280"/>
    </location>
</feature>
<evidence type="ECO:0000313" key="3">
    <source>
        <dbReference type="Proteomes" id="UP000694843"/>
    </source>
</evidence>
<gene>
    <name evidence="4" type="primary">LOC108666455</name>
</gene>